<dbReference type="PANTHER" id="PTHR30572">
    <property type="entry name" value="MEMBRANE COMPONENT OF TRANSPORTER-RELATED"/>
    <property type="match status" value="1"/>
</dbReference>
<dbReference type="Pfam" id="PF12704">
    <property type="entry name" value="MacB_PCD"/>
    <property type="match status" value="2"/>
</dbReference>
<evidence type="ECO:0000259" key="8">
    <source>
        <dbReference type="Pfam" id="PF12704"/>
    </source>
</evidence>
<organism evidence="9 10">
    <name type="scientific">Dyadobacter fanqingshengii</name>
    <dbReference type="NCBI Taxonomy" id="2906443"/>
    <lineage>
        <taxon>Bacteria</taxon>
        <taxon>Pseudomonadati</taxon>
        <taxon>Bacteroidota</taxon>
        <taxon>Cytophagia</taxon>
        <taxon>Cytophagales</taxon>
        <taxon>Spirosomataceae</taxon>
        <taxon>Dyadobacter</taxon>
    </lineage>
</organism>
<dbReference type="GO" id="GO:0022857">
    <property type="term" value="F:transmembrane transporter activity"/>
    <property type="evidence" value="ECO:0007669"/>
    <property type="project" value="TreeGrafter"/>
</dbReference>
<proteinExistence type="predicted"/>
<feature type="transmembrane region" description="Helical" evidence="6">
    <location>
        <begin position="21"/>
        <end position="41"/>
    </location>
</feature>
<evidence type="ECO:0000259" key="7">
    <source>
        <dbReference type="Pfam" id="PF02687"/>
    </source>
</evidence>
<dbReference type="RefSeq" id="WP_234613272.1">
    <property type="nucleotide sequence ID" value="NZ_CP098806.1"/>
</dbReference>
<evidence type="ECO:0000256" key="5">
    <source>
        <dbReference type="ARBA" id="ARBA00023136"/>
    </source>
</evidence>
<keyword evidence="3 6" id="KW-0812">Transmembrane</keyword>
<dbReference type="GO" id="GO:0005886">
    <property type="term" value="C:plasma membrane"/>
    <property type="evidence" value="ECO:0007669"/>
    <property type="project" value="UniProtKB-SubCell"/>
</dbReference>
<dbReference type="InterPro" id="IPR050250">
    <property type="entry name" value="Macrolide_Exporter_MacB"/>
</dbReference>
<dbReference type="PANTHER" id="PTHR30572:SF18">
    <property type="entry name" value="ABC-TYPE MACROLIDE FAMILY EXPORT SYSTEM PERMEASE COMPONENT 2"/>
    <property type="match status" value="1"/>
</dbReference>
<feature type="transmembrane region" description="Helical" evidence="6">
    <location>
        <begin position="746"/>
        <end position="766"/>
    </location>
</feature>
<keyword evidence="10" id="KW-1185">Reference proteome</keyword>
<evidence type="ECO:0000256" key="4">
    <source>
        <dbReference type="ARBA" id="ARBA00022989"/>
    </source>
</evidence>
<feature type="domain" description="MacB-like periplasmic core" evidence="8">
    <location>
        <begin position="20"/>
        <end position="234"/>
    </location>
</feature>
<feature type="transmembrane region" description="Helical" evidence="6">
    <location>
        <begin position="326"/>
        <end position="350"/>
    </location>
</feature>
<evidence type="ECO:0000313" key="9">
    <source>
        <dbReference type="EMBL" id="MCF0040780.1"/>
    </source>
</evidence>
<evidence type="ECO:0000256" key="3">
    <source>
        <dbReference type="ARBA" id="ARBA00022692"/>
    </source>
</evidence>
<protein>
    <submittedName>
        <fullName evidence="9">ABC transporter permease</fullName>
    </submittedName>
</protein>
<feature type="transmembrane region" description="Helical" evidence="6">
    <location>
        <begin position="282"/>
        <end position="305"/>
    </location>
</feature>
<keyword evidence="2" id="KW-1003">Cell membrane</keyword>
<comment type="caution">
    <text evidence="9">The sequence shown here is derived from an EMBL/GenBank/DDBJ whole genome shotgun (WGS) entry which is preliminary data.</text>
</comment>
<gene>
    <name evidence="9" type="ORF">LXM24_11835</name>
</gene>
<dbReference type="Pfam" id="PF02687">
    <property type="entry name" value="FtsX"/>
    <property type="match status" value="2"/>
</dbReference>
<sequence length="785" mass="86943">MLQNYFKIAVRNIWKHRLFSIINIFGLASGLMVCFLAIAHIKGALDYDNFHPNRDRIYRIVTDVETKENSKTAFATSPLPMAETLLDDYGIVENSARVVRTYGEVLGNEKRLDFLTFAVDASFFKIFGYQIVQGQVPAGPGTAVISQETAEKLFGKKDPIGEVLEQEGIAPSIITGVIADTTSRSHLRFDILFALPKEKMSLFDEGKGWNEYSKSYTYVLVKQGISESQLQNILPAIGKRESTGLAPGGIKSLGFRSQSLSSISPAMEELMNSTYEPQINGLMVEMGVGLVTLLMAAFNYINLTLARSMSRAREVGIRKTSGALRWQLLGQFMAESVILSLLALGLAYIMLELVKPMAFVQQWLIGGVVWDWKLGASFVTFSIAAGLLAGLLPAKVLSNFQPAEVLRSRNGLKIIRGISLRKTLIVLQFSISLLAMIALVTMMRQQYYMATGDYGFQTKNVLNIPLNNIPYERLSNELTKLAGVEHVSGISEPFGHFGATEHIKTKRGDENTIQSFIFDVAPDFIKTLKLTLVAGKDLPEKFTSARQILINEEAVKTFNLGDSRSAVGKSIWLNDSTEAEISGVVKDFRFTSFNWEIKPLILRPQLPGLRYMHVAVSPGSEDRVLAETKNIYTKLNSYETFEGKWFDDFLYERHAHIDDISFMALLLGISFSIACLGLLGMVTYNTQTRIKEVGIRKVMGAEVAQIIWLLSRDFVKLLTIAGAVALPLGYVAGYAFLMNFAYHVNIGFETLGLCFGVLLILGGLIISTRTYKAATGNPVEALGNE</sequence>
<feature type="domain" description="ABC3 transporter permease C-terminal" evidence="7">
    <location>
        <begin position="288"/>
        <end position="402"/>
    </location>
</feature>
<comment type="subcellular location">
    <subcellularLocation>
        <location evidence="1">Cell membrane</location>
        <topology evidence="1">Multi-pass membrane protein</topology>
    </subcellularLocation>
</comment>
<dbReference type="AlphaFoldDB" id="A0A9X1PA34"/>
<feature type="transmembrane region" description="Helical" evidence="6">
    <location>
        <begin position="717"/>
        <end position="740"/>
    </location>
</feature>
<dbReference type="EMBL" id="JAJTTA010000002">
    <property type="protein sequence ID" value="MCF0040780.1"/>
    <property type="molecule type" value="Genomic_DNA"/>
</dbReference>
<dbReference type="Proteomes" id="UP001139700">
    <property type="component" value="Unassembled WGS sequence"/>
</dbReference>
<evidence type="ECO:0000313" key="10">
    <source>
        <dbReference type="Proteomes" id="UP001139700"/>
    </source>
</evidence>
<evidence type="ECO:0000256" key="1">
    <source>
        <dbReference type="ARBA" id="ARBA00004651"/>
    </source>
</evidence>
<reference evidence="9" key="1">
    <citation type="submission" date="2021-12" db="EMBL/GenBank/DDBJ databases">
        <title>Novel species in genus Dyadobacter.</title>
        <authorList>
            <person name="Ma C."/>
        </authorList>
    </citation>
    <scope>NUCLEOTIDE SEQUENCE</scope>
    <source>
        <strain evidence="9">CY399</strain>
    </source>
</reference>
<keyword evidence="5 6" id="KW-0472">Membrane</keyword>
<feature type="domain" description="MacB-like periplasmic core" evidence="8">
    <location>
        <begin position="432"/>
        <end position="613"/>
    </location>
</feature>
<feature type="domain" description="ABC3 transporter permease C-terminal" evidence="7">
    <location>
        <begin position="666"/>
        <end position="777"/>
    </location>
</feature>
<evidence type="ECO:0000256" key="6">
    <source>
        <dbReference type="SAM" id="Phobius"/>
    </source>
</evidence>
<feature type="transmembrane region" description="Helical" evidence="6">
    <location>
        <begin position="660"/>
        <end position="682"/>
    </location>
</feature>
<keyword evidence="4 6" id="KW-1133">Transmembrane helix</keyword>
<accession>A0A9X1PA34</accession>
<feature type="transmembrane region" description="Helical" evidence="6">
    <location>
        <begin position="423"/>
        <end position="443"/>
    </location>
</feature>
<name>A0A9X1PA34_9BACT</name>
<dbReference type="InterPro" id="IPR025857">
    <property type="entry name" value="MacB_PCD"/>
</dbReference>
<feature type="transmembrane region" description="Helical" evidence="6">
    <location>
        <begin position="370"/>
        <end position="392"/>
    </location>
</feature>
<dbReference type="InterPro" id="IPR003838">
    <property type="entry name" value="ABC3_permease_C"/>
</dbReference>
<evidence type="ECO:0000256" key="2">
    <source>
        <dbReference type="ARBA" id="ARBA00022475"/>
    </source>
</evidence>